<name>A0A6H5HG52_9HEMI</name>
<protein>
    <submittedName>
        <fullName evidence="2">Uncharacterized protein</fullName>
    </submittedName>
</protein>
<feature type="compositionally biased region" description="Polar residues" evidence="1">
    <location>
        <begin position="59"/>
        <end position="76"/>
    </location>
</feature>
<feature type="compositionally biased region" description="Polar residues" evidence="1">
    <location>
        <begin position="201"/>
        <end position="219"/>
    </location>
</feature>
<dbReference type="AlphaFoldDB" id="A0A6H5HG52"/>
<organism evidence="2 3">
    <name type="scientific">Nesidiocoris tenuis</name>
    <dbReference type="NCBI Taxonomy" id="355587"/>
    <lineage>
        <taxon>Eukaryota</taxon>
        <taxon>Metazoa</taxon>
        <taxon>Ecdysozoa</taxon>
        <taxon>Arthropoda</taxon>
        <taxon>Hexapoda</taxon>
        <taxon>Insecta</taxon>
        <taxon>Pterygota</taxon>
        <taxon>Neoptera</taxon>
        <taxon>Paraneoptera</taxon>
        <taxon>Hemiptera</taxon>
        <taxon>Heteroptera</taxon>
        <taxon>Panheteroptera</taxon>
        <taxon>Cimicomorpha</taxon>
        <taxon>Miridae</taxon>
        <taxon>Dicyphina</taxon>
        <taxon>Nesidiocoris</taxon>
    </lineage>
</organism>
<evidence type="ECO:0000256" key="1">
    <source>
        <dbReference type="SAM" id="MobiDB-lite"/>
    </source>
</evidence>
<accession>A0A6H5HG52</accession>
<evidence type="ECO:0000313" key="2">
    <source>
        <dbReference type="EMBL" id="CAB0014877.1"/>
    </source>
</evidence>
<proteinExistence type="predicted"/>
<feature type="compositionally biased region" description="Polar residues" evidence="1">
    <location>
        <begin position="532"/>
        <end position="544"/>
    </location>
</feature>
<dbReference type="Proteomes" id="UP000479000">
    <property type="component" value="Unassembled WGS sequence"/>
</dbReference>
<feature type="region of interest" description="Disordered" evidence="1">
    <location>
        <begin position="186"/>
        <end position="219"/>
    </location>
</feature>
<feature type="region of interest" description="Disordered" evidence="1">
    <location>
        <begin position="52"/>
        <end position="76"/>
    </location>
</feature>
<dbReference type="EMBL" id="CADCXU010028233">
    <property type="protein sequence ID" value="CAB0014877.1"/>
    <property type="molecule type" value="Genomic_DNA"/>
</dbReference>
<keyword evidence="3" id="KW-1185">Reference proteome</keyword>
<evidence type="ECO:0000313" key="3">
    <source>
        <dbReference type="Proteomes" id="UP000479000"/>
    </source>
</evidence>
<reference evidence="2 3" key="1">
    <citation type="submission" date="2020-02" db="EMBL/GenBank/DDBJ databases">
        <authorList>
            <person name="Ferguson B K."/>
        </authorList>
    </citation>
    <scope>NUCLEOTIDE SEQUENCE [LARGE SCALE GENOMIC DNA]</scope>
</reference>
<sequence>MAKCGGHLRNGWSRTEDWLLRTRRNMTTLQNGLCHLFVTLHGKLEGIALEGRGFPPPTRQQTHPFQGETSQGRKLPQKSNYVRMSSSGAIRSVAWSSGRSTAGIGGIFEIKICLSELRDRASCPDAFPCPADTERKTKHDELWRMWKPRRRVLCRFAGSSFCFTQVLVHQTGSNPDPRSLLVSYSQRKQQSRDCRERKTRSPSGTRNFPGSSSSKTFQPLTRISGRAEQQWRLAISQGTRSEIRPMSAHTFPARSWIAYHHKQTFTIVSVSPTTVYIISMISFWQHIGPVFKTSSALETISCVHVTIRSSAKIMISKMIQESALMPKFNFYWNLIKVKINLEFLLGGNPNQTTWHRPTAPALQGAKLQSVCWEPVGGEAYGTPLNTSTAPRCRESGVTMTPLISPYLVRIVLVAALTASRAPIHHHIPVIRPSGMRHKICIQFLFHTAGIHWSYDPNVYTAEEKRFSNLEERGCRGLRFVVKQGNWSFPRLPDHSDEQCDREATSSWSHHNYGATPASLKKFSMEHCPLDPQHQNNTRTSTEGSTGYADERSVTEDLVQERTEGCNLGDAKFWHRNGDASTLTWRRPPVQMTGYTARATG</sequence>
<gene>
    <name evidence="2" type="ORF">NTEN_LOCUS19282</name>
</gene>
<feature type="region of interest" description="Disordered" evidence="1">
    <location>
        <begin position="527"/>
        <end position="553"/>
    </location>
</feature>